<evidence type="ECO:0000256" key="11">
    <source>
        <dbReference type="ARBA" id="ARBA00023268"/>
    </source>
</evidence>
<feature type="binding site" evidence="14">
    <location>
        <position position="300"/>
    </location>
    <ligand>
        <name>substrate</name>
    </ligand>
</feature>
<keyword evidence="11" id="KW-0511">Multifunctional enzyme</keyword>
<feature type="active site" description="Proton donor" evidence="13">
    <location>
        <position position="64"/>
    </location>
</feature>
<evidence type="ECO:0000256" key="13">
    <source>
        <dbReference type="PIRSR" id="PIRSR006769-1"/>
    </source>
</evidence>
<evidence type="ECO:0000256" key="14">
    <source>
        <dbReference type="PIRSR" id="PIRSR006769-2"/>
    </source>
</evidence>
<evidence type="ECO:0000256" key="2">
    <source>
        <dbReference type="ARBA" id="ARBA00004882"/>
    </source>
</evidence>
<comment type="similarity">
    <text evidence="4 12">In the N-terminal section; belongs to the cytidine and deoxycytidylate deaminase family.</text>
</comment>
<dbReference type="InterPro" id="IPR002734">
    <property type="entry name" value="RibDG_C"/>
</dbReference>
<feature type="binding site" evidence="15">
    <location>
        <position position="62"/>
    </location>
    <ligand>
        <name>Zn(2+)</name>
        <dbReference type="ChEBI" id="CHEBI:29105"/>
        <note>catalytic</note>
    </ligand>
</feature>
<keyword evidence="6 12" id="KW-0686">Riboflavin biosynthesis</keyword>
<dbReference type="EC" id="3.5.4.26" evidence="12"/>
<dbReference type="SUPFAM" id="SSF53597">
    <property type="entry name" value="Dihydrofolate reductase-like"/>
    <property type="match status" value="1"/>
</dbReference>
<evidence type="ECO:0000256" key="10">
    <source>
        <dbReference type="ARBA" id="ARBA00023002"/>
    </source>
</evidence>
<dbReference type="PANTHER" id="PTHR38011">
    <property type="entry name" value="DIHYDROFOLATE REDUCTASE FAMILY PROTEIN (AFU_ORTHOLOGUE AFUA_8G06820)"/>
    <property type="match status" value="1"/>
</dbReference>
<feature type="binding site" evidence="14">
    <location>
        <position position="212"/>
    </location>
    <ligand>
        <name>NADP(+)</name>
        <dbReference type="ChEBI" id="CHEBI:58349"/>
    </ligand>
</feature>
<feature type="binding site" evidence="14">
    <location>
        <position position="180"/>
    </location>
    <ligand>
        <name>substrate</name>
    </ligand>
</feature>
<dbReference type="EC" id="1.1.1.193" evidence="12"/>
<feature type="binding site" evidence="14">
    <location>
        <position position="196"/>
    </location>
    <ligand>
        <name>substrate</name>
    </ligand>
</feature>
<dbReference type="SUPFAM" id="SSF53927">
    <property type="entry name" value="Cytidine deaminase-like"/>
    <property type="match status" value="1"/>
</dbReference>
<dbReference type="NCBIfam" id="TIGR00326">
    <property type="entry name" value="eubact_ribD"/>
    <property type="match status" value="1"/>
</dbReference>
<dbReference type="PROSITE" id="PS51747">
    <property type="entry name" value="CYT_DCMP_DEAMINASES_2"/>
    <property type="match status" value="1"/>
</dbReference>
<comment type="cofactor">
    <cofactor evidence="12 15">
        <name>Zn(2+)</name>
        <dbReference type="ChEBI" id="CHEBI:29105"/>
    </cofactor>
    <text evidence="12 15">Binds 1 zinc ion.</text>
</comment>
<dbReference type="InterPro" id="IPR024072">
    <property type="entry name" value="DHFR-like_dom_sf"/>
</dbReference>
<comment type="caution">
    <text evidence="17">The sequence shown here is derived from an EMBL/GenBank/DDBJ whole genome shotgun (WGS) entry which is preliminary data.</text>
</comment>
<accession>A0A350HCE5</accession>
<evidence type="ECO:0000256" key="5">
    <source>
        <dbReference type="ARBA" id="ARBA00007417"/>
    </source>
</evidence>
<evidence type="ECO:0000256" key="15">
    <source>
        <dbReference type="PIRSR" id="PIRSR006769-3"/>
    </source>
</evidence>
<sequence>MSRPDIVSGFFMKKDEIYMKAAVKNAMKAKGMTGVNPLVGCVIVKNNRIISEGRHEGPGFAHAEIIAINSAFESLKDSTIYITLEPCNTWGKTPPCVETIEQIPFKRIVIGAEDPNPLVSGKSIKRLEKKGYDVTVGVLEDEVNAMNPYFKDYISRKKTYIIIKAALTLDGYLNVNGGESKYFTCEESRTLVHEERFKTDAILVGSNTVNTDNPILDCRLTKKRYSPSLIILDFSNKLDYSKNIISDSKRKKYIFVSEKFKNHIKSEKNIKYFFVKRKESVWKILKNEFYRENIISIYVEGGADVFSGAIKSGLIDEMQVFYAPILSGGGKRIELPKPAMSGFVLSECKKIKNDLYARYLCSQD</sequence>
<organism evidence="17 18">
    <name type="scientific">candidate division WOR-3 bacterium</name>
    <dbReference type="NCBI Taxonomy" id="2052148"/>
    <lineage>
        <taxon>Bacteria</taxon>
        <taxon>Bacteria division WOR-3</taxon>
    </lineage>
</organism>
<dbReference type="GO" id="GO:0008270">
    <property type="term" value="F:zinc ion binding"/>
    <property type="evidence" value="ECO:0007669"/>
    <property type="project" value="InterPro"/>
</dbReference>
<dbReference type="InterPro" id="IPR004794">
    <property type="entry name" value="Eubact_RibD"/>
</dbReference>
<feature type="binding site" evidence="14">
    <location>
        <position position="166"/>
    </location>
    <ligand>
        <name>NADP(+)</name>
        <dbReference type="ChEBI" id="CHEBI:58349"/>
    </ligand>
</feature>
<evidence type="ECO:0000313" key="17">
    <source>
        <dbReference type="EMBL" id="HAV93211.1"/>
    </source>
</evidence>
<comment type="catalytic activity">
    <reaction evidence="12">
        <text>5-amino-6-(5-phospho-D-ribitylamino)uracil + NADP(+) = 5-amino-6-(5-phospho-D-ribosylamino)uracil + NADPH + H(+)</text>
        <dbReference type="Rhea" id="RHEA:17845"/>
        <dbReference type="ChEBI" id="CHEBI:15378"/>
        <dbReference type="ChEBI" id="CHEBI:57783"/>
        <dbReference type="ChEBI" id="CHEBI:58349"/>
        <dbReference type="ChEBI" id="CHEBI:58421"/>
        <dbReference type="ChEBI" id="CHEBI:58453"/>
        <dbReference type="EC" id="1.1.1.193"/>
    </reaction>
</comment>
<dbReference type="PANTHER" id="PTHR38011:SF7">
    <property type="entry name" value="2,5-DIAMINO-6-RIBOSYLAMINO-4(3H)-PYRIMIDINONE 5'-PHOSPHATE REDUCTASE"/>
    <property type="match status" value="1"/>
</dbReference>
<keyword evidence="10 12" id="KW-0560">Oxidoreductase</keyword>
<dbReference type="PROSITE" id="PS00903">
    <property type="entry name" value="CYT_DCMP_DEAMINASES_1"/>
    <property type="match status" value="1"/>
</dbReference>
<evidence type="ECO:0000256" key="8">
    <source>
        <dbReference type="ARBA" id="ARBA00022833"/>
    </source>
</evidence>
<dbReference type="InterPro" id="IPR002125">
    <property type="entry name" value="CMP_dCMP_dom"/>
</dbReference>
<keyword evidence="7 12" id="KW-0479">Metal-binding</keyword>
<evidence type="ECO:0000256" key="1">
    <source>
        <dbReference type="ARBA" id="ARBA00002151"/>
    </source>
</evidence>
<keyword evidence="12" id="KW-0378">Hydrolase</keyword>
<evidence type="ECO:0000256" key="4">
    <source>
        <dbReference type="ARBA" id="ARBA00005259"/>
    </source>
</evidence>
<keyword evidence="9 12" id="KW-0521">NADP</keyword>
<dbReference type="InterPro" id="IPR016192">
    <property type="entry name" value="APOBEC/CMP_deaminase_Zn-bd"/>
</dbReference>
<protein>
    <recommendedName>
        <fullName evidence="12">Riboflavin biosynthesis protein RibD</fullName>
    </recommendedName>
    <domain>
        <recommendedName>
            <fullName evidence="12">Diaminohydroxyphosphoribosylaminopyrimidine deaminase</fullName>
            <shortName evidence="12">DRAP deaminase</shortName>
            <ecNumber evidence="12">3.5.4.26</ecNumber>
        </recommendedName>
        <alternativeName>
            <fullName evidence="12">Riboflavin-specific deaminase</fullName>
        </alternativeName>
    </domain>
    <domain>
        <recommendedName>
            <fullName evidence="12">5-amino-6-(5-phosphoribosylamino)uracil reductase</fullName>
            <ecNumber evidence="12">1.1.1.193</ecNumber>
        </recommendedName>
        <alternativeName>
            <fullName evidence="12">HTP reductase</fullName>
        </alternativeName>
    </domain>
</protein>
<evidence type="ECO:0000313" key="18">
    <source>
        <dbReference type="Proteomes" id="UP000264062"/>
    </source>
</evidence>
<dbReference type="GO" id="GO:0008835">
    <property type="term" value="F:diaminohydroxyphosphoribosylaminopyrimidine deaminase activity"/>
    <property type="evidence" value="ECO:0007669"/>
    <property type="project" value="UniProtKB-EC"/>
</dbReference>
<gene>
    <name evidence="17" type="primary">ribD</name>
    <name evidence="17" type="ORF">DCW38_08560</name>
</gene>
<evidence type="ECO:0000256" key="3">
    <source>
        <dbReference type="ARBA" id="ARBA00004910"/>
    </source>
</evidence>
<dbReference type="GO" id="GO:0009231">
    <property type="term" value="P:riboflavin biosynthetic process"/>
    <property type="evidence" value="ECO:0007669"/>
    <property type="project" value="UniProtKB-UniPathway"/>
</dbReference>
<dbReference type="PIRSF" id="PIRSF006769">
    <property type="entry name" value="RibD"/>
    <property type="match status" value="1"/>
</dbReference>
<evidence type="ECO:0000256" key="6">
    <source>
        <dbReference type="ARBA" id="ARBA00022619"/>
    </source>
</evidence>
<dbReference type="AlphaFoldDB" id="A0A350HCE5"/>
<keyword evidence="8 12" id="KW-0862">Zinc</keyword>
<feature type="binding site" evidence="15">
    <location>
        <position position="96"/>
    </location>
    <ligand>
        <name>Zn(2+)</name>
        <dbReference type="ChEBI" id="CHEBI:29105"/>
        <note>catalytic</note>
    </ligand>
</feature>
<feature type="binding site" evidence="14">
    <location>
        <position position="208"/>
    </location>
    <ligand>
        <name>NADP(+)</name>
        <dbReference type="ChEBI" id="CHEBI:58349"/>
    </ligand>
</feature>
<dbReference type="InterPro" id="IPR050765">
    <property type="entry name" value="Riboflavin_Biosynth_HTPR"/>
</dbReference>
<evidence type="ECO:0000256" key="7">
    <source>
        <dbReference type="ARBA" id="ARBA00022723"/>
    </source>
</evidence>
<comment type="catalytic activity">
    <reaction evidence="12">
        <text>2,5-diamino-6-hydroxy-4-(5-phosphoribosylamino)-pyrimidine + H2O + H(+) = 5-amino-6-(5-phospho-D-ribosylamino)uracil + NH4(+)</text>
        <dbReference type="Rhea" id="RHEA:21868"/>
        <dbReference type="ChEBI" id="CHEBI:15377"/>
        <dbReference type="ChEBI" id="CHEBI:15378"/>
        <dbReference type="ChEBI" id="CHEBI:28938"/>
        <dbReference type="ChEBI" id="CHEBI:58453"/>
        <dbReference type="ChEBI" id="CHEBI:58614"/>
        <dbReference type="EC" id="3.5.4.26"/>
    </reaction>
</comment>
<dbReference type="EMBL" id="DMZY01000257">
    <property type="protein sequence ID" value="HAV93211.1"/>
    <property type="molecule type" value="Genomic_DNA"/>
</dbReference>
<comment type="function">
    <text evidence="1 12">Converts 2,5-diamino-6-(ribosylamino)-4(3h)-pyrimidinone 5'-phosphate into 5-amino-6-(ribosylamino)-2,4(1h,3h)-pyrimidinedione 5'-phosphate.</text>
</comment>
<dbReference type="Pfam" id="PF00383">
    <property type="entry name" value="dCMP_cyt_deam_1"/>
    <property type="match status" value="1"/>
</dbReference>
<reference evidence="17 18" key="1">
    <citation type="journal article" date="2018" name="Nat. Biotechnol.">
        <title>A standardized bacterial taxonomy based on genome phylogeny substantially revises the tree of life.</title>
        <authorList>
            <person name="Parks D.H."/>
            <person name="Chuvochina M."/>
            <person name="Waite D.W."/>
            <person name="Rinke C."/>
            <person name="Skarshewski A."/>
            <person name="Chaumeil P.A."/>
            <person name="Hugenholtz P."/>
        </authorList>
    </citation>
    <scope>NUCLEOTIDE SEQUENCE [LARGE SCALE GENOMIC DNA]</scope>
    <source>
        <strain evidence="17">UBA9956</strain>
    </source>
</reference>
<dbReference type="InterPro" id="IPR016193">
    <property type="entry name" value="Cytidine_deaminase-like"/>
</dbReference>
<feature type="binding site" evidence="15">
    <location>
        <position position="87"/>
    </location>
    <ligand>
        <name>Zn(2+)</name>
        <dbReference type="ChEBI" id="CHEBI:29105"/>
        <note>catalytic</note>
    </ligand>
</feature>
<dbReference type="GO" id="GO:0008703">
    <property type="term" value="F:5-amino-6-(5-phosphoribosylamino)uracil reductase activity"/>
    <property type="evidence" value="ECO:0007669"/>
    <property type="project" value="UniProtKB-EC"/>
</dbReference>
<comment type="similarity">
    <text evidence="5 12">In the C-terminal section; belongs to the HTP reductase family.</text>
</comment>
<dbReference type="Gene3D" id="3.40.430.10">
    <property type="entry name" value="Dihydrofolate Reductase, subunit A"/>
    <property type="match status" value="1"/>
</dbReference>
<name>A0A350HCE5_UNCW3</name>
<dbReference type="CDD" id="cd01284">
    <property type="entry name" value="Riboflavin_deaminase-reductase"/>
    <property type="match status" value="1"/>
</dbReference>
<evidence type="ECO:0000256" key="12">
    <source>
        <dbReference type="PIRNR" id="PIRNR006769"/>
    </source>
</evidence>
<dbReference type="Proteomes" id="UP000264062">
    <property type="component" value="Unassembled WGS sequence"/>
</dbReference>
<evidence type="ECO:0000259" key="16">
    <source>
        <dbReference type="PROSITE" id="PS51747"/>
    </source>
</evidence>
<dbReference type="Gene3D" id="3.40.140.10">
    <property type="entry name" value="Cytidine Deaminase, domain 2"/>
    <property type="match status" value="1"/>
</dbReference>
<proteinExistence type="inferred from homology"/>
<feature type="binding site" evidence="14">
    <location>
        <position position="216"/>
    </location>
    <ligand>
        <name>substrate</name>
    </ligand>
</feature>
<comment type="pathway">
    <text evidence="2 12">Cofactor biosynthesis; riboflavin biosynthesis; 5-amino-6-(D-ribitylamino)uracil from GTP: step 2/4.</text>
</comment>
<evidence type="ECO:0000256" key="9">
    <source>
        <dbReference type="ARBA" id="ARBA00022857"/>
    </source>
</evidence>
<comment type="pathway">
    <text evidence="3 12">Cofactor biosynthesis; riboflavin biosynthesis; 5-amino-6-(D-ribitylamino)uracil from GTP: step 3/4.</text>
</comment>
<feature type="binding site" evidence="14">
    <location>
        <begin position="302"/>
        <end position="308"/>
    </location>
    <ligand>
        <name>NADP(+)</name>
        <dbReference type="ChEBI" id="CHEBI:58349"/>
    </ligand>
</feature>
<dbReference type="UniPathway" id="UPA00275">
    <property type="reaction ID" value="UER00401"/>
</dbReference>
<dbReference type="Pfam" id="PF01872">
    <property type="entry name" value="RibD_C"/>
    <property type="match status" value="1"/>
</dbReference>
<feature type="domain" description="CMP/dCMP-type deaminase" evidence="16">
    <location>
        <begin position="13"/>
        <end position="135"/>
    </location>
</feature>
<feature type="binding site" evidence="14">
    <location>
        <position position="219"/>
    </location>
    <ligand>
        <name>substrate</name>
    </ligand>
</feature>